<dbReference type="Gene3D" id="3.90.550.50">
    <property type="match status" value="1"/>
</dbReference>
<dbReference type="EMBL" id="CAJNOR010001799">
    <property type="protein sequence ID" value="CAF1201124.1"/>
    <property type="molecule type" value="Genomic_DNA"/>
</dbReference>
<keyword evidence="6" id="KW-0735">Signal-anchor</keyword>
<evidence type="ECO:0000256" key="4">
    <source>
        <dbReference type="ARBA" id="ARBA00022679"/>
    </source>
</evidence>
<comment type="similarity">
    <text evidence="2">Belongs to the glycosyltransferase 31 family.</text>
</comment>
<evidence type="ECO:0000256" key="3">
    <source>
        <dbReference type="ARBA" id="ARBA00022676"/>
    </source>
</evidence>
<dbReference type="InterPro" id="IPR003378">
    <property type="entry name" value="Fringe-like_glycosylTrfase"/>
</dbReference>
<keyword evidence="3" id="KW-0328">Glycosyltransferase</keyword>
<evidence type="ECO:0000313" key="11">
    <source>
        <dbReference type="EMBL" id="CAF1201124.1"/>
    </source>
</evidence>
<proteinExistence type="inferred from homology"/>
<keyword evidence="13" id="KW-1185">Reference proteome</keyword>
<comment type="subcellular location">
    <subcellularLocation>
        <location evidence="9">Endomembrane system</location>
        <topology evidence="9">Single-pass membrane protein</topology>
    </subcellularLocation>
    <subcellularLocation>
        <location evidence="1">Membrane</location>
        <topology evidence="1">Single-pass type II membrane protein</topology>
    </subcellularLocation>
</comment>
<evidence type="ECO:0000256" key="8">
    <source>
        <dbReference type="ARBA" id="ARBA00023136"/>
    </source>
</evidence>
<evidence type="ECO:0000256" key="1">
    <source>
        <dbReference type="ARBA" id="ARBA00004606"/>
    </source>
</evidence>
<evidence type="ECO:0000259" key="10">
    <source>
        <dbReference type="Pfam" id="PF02434"/>
    </source>
</evidence>
<feature type="domain" description="Fringe-like glycosyltransferase" evidence="10">
    <location>
        <begin position="36"/>
        <end position="261"/>
    </location>
</feature>
<evidence type="ECO:0000256" key="7">
    <source>
        <dbReference type="ARBA" id="ARBA00022989"/>
    </source>
</evidence>
<accession>A0A815C415</accession>
<dbReference type="Proteomes" id="UP000663828">
    <property type="component" value="Unassembled WGS sequence"/>
</dbReference>
<dbReference type="Proteomes" id="UP000663852">
    <property type="component" value="Unassembled WGS sequence"/>
</dbReference>
<dbReference type="GO" id="GO:0016757">
    <property type="term" value="F:glycosyltransferase activity"/>
    <property type="evidence" value="ECO:0007669"/>
    <property type="project" value="UniProtKB-KW"/>
</dbReference>
<gene>
    <name evidence="12" type="ORF">EDS130_LOCUS29605</name>
    <name evidence="11" type="ORF">XAT740_LOCUS23683</name>
</gene>
<evidence type="ECO:0000313" key="13">
    <source>
        <dbReference type="Proteomes" id="UP000663828"/>
    </source>
</evidence>
<dbReference type="OrthoDB" id="8959630at2759"/>
<evidence type="ECO:0000256" key="5">
    <source>
        <dbReference type="ARBA" id="ARBA00022692"/>
    </source>
</evidence>
<sequence length="311" mass="36448">MKTSQTNTIDNKSNSINIYSYFKANSSDIASFVLNHNIMLIIRTSKNGQKPRMPVILNTWFQFSPASTYITTNGDVNFFYQNLPQEYHRHVYSTTCPQAHTIRDLCCHSASEFSIYFENESHYQWLCRFDDDQYVNVPLLVDYLRQFSPEKEYLYIGKPSMKEPKRGHGIQFWFGTYGGGICFSKSLLHLIRNDVHPNEKFVNGCIASGYPDDTHIAYLLRVKYNINLTVAQDFHHHIETDLFTNLTNPSNIDQAITLGFKGPTVPRFQPLKEHDVHYMYTLHCLLYPTRECMRRVRILLNRVYEEKQRKS</sequence>
<evidence type="ECO:0000313" key="14">
    <source>
        <dbReference type="Proteomes" id="UP000663852"/>
    </source>
</evidence>
<protein>
    <recommendedName>
        <fullName evidence="10">Fringe-like glycosyltransferase domain-containing protein</fullName>
    </recommendedName>
</protein>
<keyword evidence="5" id="KW-0812">Transmembrane</keyword>
<evidence type="ECO:0000313" key="12">
    <source>
        <dbReference type="EMBL" id="CAF1281986.1"/>
    </source>
</evidence>
<evidence type="ECO:0000256" key="6">
    <source>
        <dbReference type="ARBA" id="ARBA00022968"/>
    </source>
</evidence>
<dbReference type="GO" id="GO:0012505">
    <property type="term" value="C:endomembrane system"/>
    <property type="evidence" value="ECO:0007669"/>
    <property type="project" value="UniProtKB-SubCell"/>
</dbReference>
<keyword evidence="7" id="KW-1133">Transmembrane helix</keyword>
<organism evidence="12 14">
    <name type="scientific">Adineta ricciae</name>
    <name type="common">Rotifer</name>
    <dbReference type="NCBI Taxonomy" id="249248"/>
    <lineage>
        <taxon>Eukaryota</taxon>
        <taxon>Metazoa</taxon>
        <taxon>Spiralia</taxon>
        <taxon>Gnathifera</taxon>
        <taxon>Rotifera</taxon>
        <taxon>Eurotatoria</taxon>
        <taxon>Bdelloidea</taxon>
        <taxon>Adinetida</taxon>
        <taxon>Adinetidae</taxon>
        <taxon>Adineta</taxon>
    </lineage>
</organism>
<dbReference type="PANTHER" id="PTHR10811">
    <property type="entry name" value="FRINGE-RELATED"/>
    <property type="match status" value="1"/>
</dbReference>
<dbReference type="Pfam" id="PF02434">
    <property type="entry name" value="Fringe"/>
    <property type="match status" value="1"/>
</dbReference>
<keyword evidence="4" id="KW-0808">Transferase</keyword>
<dbReference type="AlphaFoldDB" id="A0A815C415"/>
<evidence type="ECO:0000256" key="9">
    <source>
        <dbReference type="ARBA" id="ARBA00037847"/>
    </source>
</evidence>
<evidence type="ECO:0000256" key="2">
    <source>
        <dbReference type="ARBA" id="ARBA00008661"/>
    </source>
</evidence>
<reference evidence="12" key="1">
    <citation type="submission" date="2021-02" db="EMBL/GenBank/DDBJ databases">
        <authorList>
            <person name="Nowell W R."/>
        </authorList>
    </citation>
    <scope>NUCLEOTIDE SEQUENCE</scope>
</reference>
<dbReference type="EMBL" id="CAJNOJ010000201">
    <property type="protein sequence ID" value="CAF1281986.1"/>
    <property type="molecule type" value="Genomic_DNA"/>
</dbReference>
<comment type="caution">
    <text evidence="12">The sequence shown here is derived from an EMBL/GenBank/DDBJ whole genome shotgun (WGS) entry which is preliminary data.</text>
</comment>
<dbReference type="GO" id="GO:0016020">
    <property type="term" value="C:membrane"/>
    <property type="evidence" value="ECO:0007669"/>
    <property type="project" value="UniProtKB-SubCell"/>
</dbReference>
<keyword evidence="8" id="KW-0472">Membrane</keyword>
<name>A0A815C415_ADIRI</name>